<sequence>MEKSPLDLTIREIMANPERIPIIVVAITQHNYNLGVKVGYHKGRDDERDGKPWDEEIEKAL</sequence>
<proteinExistence type="predicted"/>
<comment type="caution">
    <text evidence="2">The sequence shown here is derived from an EMBL/GenBank/DDBJ whole genome shotgun (WGS) entry which is preliminary data.</text>
</comment>
<evidence type="ECO:0000313" key="2">
    <source>
        <dbReference type="EMBL" id="GAI14198.1"/>
    </source>
</evidence>
<dbReference type="EMBL" id="BARV01005356">
    <property type="protein sequence ID" value="GAI14198.1"/>
    <property type="molecule type" value="Genomic_DNA"/>
</dbReference>
<gene>
    <name evidence="2" type="ORF">S06H3_11191</name>
</gene>
<name>X1L5E1_9ZZZZ</name>
<accession>X1L5E1</accession>
<organism evidence="2">
    <name type="scientific">marine sediment metagenome</name>
    <dbReference type="NCBI Taxonomy" id="412755"/>
    <lineage>
        <taxon>unclassified sequences</taxon>
        <taxon>metagenomes</taxon>
        <taxon>ecological metagenomes</taxon>
    </lineage>
</organism>
<protein>
    <submittedName>
        <fullName evidence="2">Uncharacterized protein</fullName>
    </submittedName>
</protein>
<feature type="region of interest" description="Disordered" evidence="1">
    <location>
        <begin position="41"/>
        <end position="61"/>
    </location>
</feature>
<feature type="compositionally biased region" description="Basic and acidic residues" evidence="1">
    <location>
        <begin position="42"/>
        <end position="61"/>
    </location>
</feature>
<reference evidence="2" key="1">
    <citation type="journal article" date="2014" name="Front. Microbiol.">
        <title>High frequency of phylogenetically diverse reductive dehalogenase-homologous genes in deep subseafloor sedimentary metagenomes.</title>
        <authorList>
            <person name="Kawai M."/>
            <person name="Futagami T."/>
            <person name="Toyoda A."/>
            <person name="Takaki Y."/>
            <person name="Nishi S."/>
            <person name="Hori S."/>
            <person name="Arai W."/>
            <person name="Tsubouchi T."/>
            <person name="Morono Y."/>
            <person name="Uchiyama I."/>
            <person name="Ito T."/>
            <person name="Fujiyama A."/>
            <person name="Inagaki F."/>
            <person name="Takami H."/>
        </authorList>
    </citation>
    <scope>NUCLEOTIDE SEQUENCE</scope>
    <source>
        <strain evidence="2">Expedition CK06-06</strain>
    </source>
</reference>
<evidence type="ECO:0000256" key="1">
    <source>
        <dbReference type="SAM" id="MobiDB-lite"/>
    </source>
</evidence>
<dbReference type="AlphaFoldDB" id="X1L5E1"/>